<evidence type="ECO:0000256" key="2">
    <source>
        <dbReference type="ARBA" id="ARBA00023015"/>
    </source>
</evidence>
<dbReference type="EMBL" id="FOMT01000004">
    <property type="protein sequence ID" value="SFE80626.1"/>
    <property type="molecule type" value="Genomic_DNA"/>
</dbReference>
<organism evidence="6 7">
    <name type="scientific">Paenibacillus catalpae</name>
    <dbReference type="NCBI Taxonomy" id="1045775"/>
    <lineage>
        <taxon>Bacteria</taxon>
        <taxon>Bacillati</taxon>
        <taxon>Bacillota</taxon>
        <taxon>Bacilli</taxon>
        <taxon>Bacillales</taxon>
        <taxon>Paenibacillaceae</taxon>
        <taxon>Paenibacillus</taxon>
    </lineage>
</organism>
<evidence type="ECO:0000313" key="6">
    <source>
        <dbReference type="EMBL" id="SFE80626.1"/>
    </source>
</evidence>
<dbReference type="InterPro" id="IPR000847">
    <property type="entry name" value="LysR_HTH_N"/>
</dbReference>
<dbReference type="Gene3D" id="1.10.10.10">
    <property type="entry name" value="Winged helix-like DNA-binding domain superfamily/Winged helix DNA-binding domain"/>
    <property type="match status" value="1"/>
</dbReference>
<dbReference type="GO" id="GO:0003700">
    <property type="term" value="F:DNA-binding transcription factor activity"/>
    <property type="evidence" value="ECO:0007669"/>
    <property type="project" value="InterPro"/>
</dbReference>
<dbReference type="Proteomes" id="UP000198855">
    <property type="component" value="Unassembled WGS sequence"/>
</dbReference>
<evidence type="ECO:0000256" key="1">
    <source>
        <dbReference type="ARBA" id="ARBA00009437"/>
    </source>
</evidence>
<feature type="domain" description="HTH lysR-type" evidence="5">
    <location>
        <begin position="5"/>
        <end position="62"/>
    </location>
</feature>
<dbReference type="STRING" id="1045775.SAMN05216378_4137"/>
<evidence type="ECO:0000256" key="3">
    <source>
        <dbReference type="ARBA" id="ARBA00023125"/>
    </source>
</evidence>
<dbReference type="Pfam" id="PF03466">
    <property type="entry name" value="LysR_substrate"/>
    <property type="match status" value="1"/>
</dbReference>
<keyword evidence="7" id="KW-1185">Reference proteome</keyword>
<dbReference type="SUPFAM" id="SSF46785">
    <property type="entry name" value="Winged helix' DNA-binding domain"/>
    <property type="match status" value="1"/>
</dbReference>
<proteinExistence type="inferred from homology"/>
<protein>
    <submittedName>
        <fullName evidence="6">DNA-binding transcriptional regulator, LysR family</fullName>
    </submittedName>
</protein>
<dbReference type="PANTHER" id="PTHR30126">
    <property type="entry name" value="HTH-TYPE TRANSCRIPTIONAL REGULATOR"/>
    <property type="match status" value="1"/>
</dbReference>
<keyword evidence="4" id="KW-0804">Transcription</keyword>
<sequence length="287" mass="31930">MLDQWDGRSLRTFLTVMEEKNFSRAADKLGYVQSTVTTHIAQLEKASGKKLFDRLPRGVEPTEAGAALARFARQFAALSLALEEDLLRTEQPRGVLKVRALEAYCVTRLPDLLASYAEQYPDVELQLSTGFMEDICSHVLEQKDDLGIVPRDPEHESLVFEPLLVEELVWVGAPGGRAGGKQVYISYGNACLYHELGESSLREAGYAVHDRRSFPSVELIKRMVQSGFGISLLPKVNVEEELRSGKLIAIDFPVPQPVHQGFIYLKGKQLRPAAAAFIEWVRSGLSS</sequence>
<gene>
    <name evidence="6" type="ORF">SAMN05216378_4137</name>
</gene>
<evidence type="ECO:0000313" key="7">
    <source>
        <dbReference type="Proteomes" id="UP000198855"/>
    </source>
</evidence>
<dbReference type="SUPFAM" id="SSF53850">
    <property type="entry name" value="Periplasmic binding protein-like II"/>
    <property type="match status" value="1"/>
</dbReference>
<dbReference type="PROSITE" id="PS50931">
    <property type="entry name" value="HTH_LYSR"/>
    <property type="match status" value="1"/>
</dbReference>
<keyword evidence="3 6" id="KW-0238">DNA-binding</keyword>
<dbReference type="Pfam" id="PF00126">
    <property type="entry name" value="HTH_1"/>
    <property type="match status" value="1"/>
</dbReference>
<dbReference type="InterPro" id="IPR036388">
    <property type="entry name" value="WH-like_DNA-bd_sf"/>
</dbReference>
<dbReference type="CDD" id="cd05466">
    <property type="entry name" value="PBP2_LTTR_substrate"/>
    <property type="match status" value="1"/>
</dbReference>
<name>A0A1I2DJC1_9BACL</name>
<dbReference type="Gene3D" id="3.40.190.10">
    <property type="entry name" value="Periplasmic binding protein-like II"/>
    <property type="match status" value="3"/>
</dbReference>
<dbReference type="InterPro" id="IPR036390">
    <property type="entry name" value="WH_DNA-bd_sf"/>
</dbReference>
<dbReference type="InterPro" id="IPR005119">
    <property type="entry name" value="LysR_subst-bd"/>
</dbReference>
<dbReference type="AlphaFoldDB" id="A0A1I2DJC1"/>
<dbReference type="RefSeq" id="WP_091188316.1">
    <property type="nucleotide sequence ID" value="NZ_FOMT01000004.1"/>
</dbReference>
<evidence type="ECO:0000259" key="5">
    <source>
        <dbReference type="PROSITE" id="PS50931"/>
    </source>
</evidence>
<dbReference type="GO" id="GO:0000976">
    <property type="term" value="F:transcription cis-regulatory region binding"/>
    <property type="evidence" value="ECO:0007669"/>
    <property type="project" value="TreeGrafter"/>
</dbReference>
<dbReference type="OrthoDB" id="8479357at2"/>
<dbReference type="PANTHER" id="PTHR30126:SF40">
    <property type="entry name" value="HTH-TYPE TRANSCRIPTIONAL REGULATOR GLTR"/>
    <property type="match status" value="1"/>
</dbReference>
<accession>A0A1I2DJC1</accession>
<comment type="similarity">
    <text evidence="1">Belongs to the LysR transcriptional regulatory family.</text>
</comment>
<evidence type="ECO:0000256" key="4">
    <source>
        <dbReference type="ARBA" id="ARBA00023163"/>
    </source>
</evidence>
<keyword evidence="2" id="KW-0805">Transcription regulation</keyword>
<reference evidence="7" key="1">
    <citation type="submission" date="2016-10" db="EMBL/GenBank/DDBJ databases">
        <authorList>
            <person name="Varghese N."/>
            <person name="Submissions S."/>
        </authorList>
    </citation>
    <scope>NUCLEOTIDE SEQUENCE [LARGE SCALE GENOMIC DNA]</scope>
    <source>
        <strain evidence="7">CGMCC 1.10784</strain>
    </source>
</reference>